<dbReference type="Gene3D" id="3.60.15.10">
    <property type="entry name" value="Ribonuclease Z/Hydroxyacylglutathione hydrolase-like"/>
    <property type="match status" value="1"/>
</dbReference>
<dbReference type="SMART" id="SM00849">
    <property type="entry name" value="Lactamase_B"/>
    <property type="match status" value="1"/>
</dbReference>
<evidence type="ECO:0000256" key="4">
    <source>
        <dbReference type="ARBA" id="ARBA00006759"/>
    </source>
</evidence>
<keyword evidence="8" id="KW-0862">Zinc</keyword>
<evidence type="ECO:0000256" key="5">
    <source>
        <dbReference type="ARBA" id="ARBA00011917"/>
    </source>
</evidence>
<dbReference type="FunFam" id="3.60.15.10:FF:000019">
    <property type="entry name" value="Hydroxyacylglutathione hydrolase, mitochondrial"/>
    <property type="match status" value="1"/>
</dbReference>
<dbReference type="Pfam" id="PF00753">
    <property type="entry name" value="Lactamase_B"/>
    <property type="match status" value="1"/>
</dbReference>
<dbReference type="GO" id="GO:0019243">
    <property type="term" value="P:methylglyoxal catabolic process to D-lactate via S-lactoyl-glutathione"/>
    <property type="evidence" value="ECO:0007669"/>
    <property type="project" value="InterPro"/>
</dbReference>
<dbReference type="EMBL" id="JBBCAQ010000022">
    <property type="protein sequence ID" value="KAK7590924.1"/>
    <property type="molecule type" value="Genomic_DNA"/>
</dbReference>
<evidence type="ECO:0000259" key="10">
    <source>
        <dbReference type="SMART" id="SM00849"/>
    </source>
</evidence>
<evidence type="ECO:0000256" key="1">
    <source>
        <dbReference type="ARBA" id="ARBA00001623"/>
    </source>
</evidence>
<sequence length="253" mass="28028">MPALQDNYMYLLIDTVSNEAAVVDPVDPASVVQRVYEENVLLTTVLTTHHHWDHAGGNVELVAKMKGNKLTVVGGDERVDAVSKIISDGDELKLGSLTVRSLHTPCHTTGHICYYVTGPNAKHPIVFTGDTLFIAGCGRFFEGTPEMMNTALNEKLASLPDDTQVFCGHEYTLTNLKFALTVEPQNRDIIKKLQDSTDTRVNSLPTVPSTIGEEKKTNPFMRVTENSVQLYAKTENVIKTMAYIRKQKDSFKA</sequence>
<comment type="cofactor">
    <cofactor evidence="2">
        <name>Zn(2+)</name>
        <dbReference type="ChEBI" id="CHEBI:29105"/>
    </cofactor>
</comment>
<evidence type="ECO:0000313" key="12">
    <source>
        <dbReference type="Proteomes" id="UP001367676"/>
    </source>
</evidence>
<dbReference type="GO" id="GO:0004416">
    <property type="term" value="F:hydroxyacylglutathione hydrolase activity"/>
    <property type="evidence" value="ECO:0007669"/>
    <property type="project" value="UniProtKB-EC"/>
</dbReference>
<dbReference type="CDD" id="cd07723">
    <property type="entry name" value="hydroxyacylglutathione_hydrolase_MBL-fold"/>
    <property type="match status" value="1"/>
</dbReference>
<comment type="catalytic activity">
    <reaction evidence="1">
        <text>an S-(2-hydroxyacyl)glutathione + H2O = a 2-hydroxy carboxylate + glutathione + H(+)</text>
        <dbReference type="Rhea" id="RHEA:21864"/>
        <dbReference type="ChEBI" id="CHEBI:15377"/>
        <dbReference type="ChEBI" id="CHEBI:15378"/>
        <dbReference type="ChEBI" id="CHEBI:57925"/>
        <dbReference type="ChEBI" id="CHEBI:58896"/>
        <dbReference type="ChEBI" id="CHEBI:71261"/>
        <dbReference type="EC" id="3.1.2.6"/>
    </reaction>
</comment>
<dbReference type="InterPro" id="IPR036866">
    <property type="entry name" value="RibonucZ/Hydroxyglut_hydro"/>
</dbReference>
<proteinExistence type="inferred from homology"/>
<dbReference type="NCBIfam" id="TIGR03413">
    <property type="entry name" value="GSH_gloB"/>
    <property type="match status" value="1"/>
</dbReference>
<evidence type="ECO:0000256" key="3">
    <source>
        <dbReference type="ARBA" id="ARBA00004963"/>
    </source>
</evidence>
<dbReference type="InterPro" id="IPR001279">
    <property type="entry name" value="Metallo-B-lactamas"/>
</dbReference>
<dbReference type="Pfam" id="PF16123">
    <property type="entry name" value="HAGH_C"/>
    <property type="match status" value="1"/>
</dbReference>
<gene>
    <name evidence="11" type="ORF">V9T40_002537</name>
</gene>
<keyword evidence="12" id="KW-1185">Reference proteome</keyword>
<dbReference type="InterPro" id="IPR017782">
    <property type="entry name" value="Hydroxyacylglutathione_Hdrlase"/>
</dbReference>
<evidence type="ECO:0000256" key="8">
    <source>
        <dbReference type="ARBA" id="ARBA00022833"/>
    </source>
</evidence>
<evidence type="ECO:0000256" key="7">
    <source>
        <dbReference type="ARBA" id="ARBA00022801"/>
    </source>
</evidence>
<evidence type="ECO:0000256" key="9">
    <source>
        <dbReference type="ARBA" id="ARBA00031044"/>
    </source>
</evidence>
<comment type="similarity">
    <text evidence="4">Belongs to the metallo-beta-lactamase superfamily. Glyoxalase II family.</text>
</comment>
<dbReference type="PIRSF" id="PIRSF005457">
    <property type="entry name" value="Glx"/>
    <property type="match status" value="1"/>
</dbReference>
<reference evidence="11 12" key="1">
    <citation type="submission" date="2024-03" db="EMBL/GenBank/DDBJ databases">
        <title>Adaptation during the transition from Ophiocordyceps entomopathogen to insect associate is accompanied by gene loss and intensified selection.</title>
        <authorList>
            <person name="Ward C.M."/>
            <person name="Onetto C.A."/>
            <person name="Borneman A.R."/>
        </authorList>
    </citation>
    <scope>NUCLEOTIDE SEQUENCE [LARGE SCALE GENOMIC DNA]</scope>
    <source>
        <strain evidence="11">AWRI1</strain>
        <tissue evidence="11">Single Adult Female</tissue>
    </source>
</reference>
<dbReference type="Proteomes" id="UP001367676">
    <property type="component" value="Unassembled WGS sequence"/>
</dbReference>
<dbReference type="GO" id="GO:0031123">
    <property type="term" value="P:RNA 3'-end processing"/>
    <property type="evidence" value="ECO:0007669"/>
    <property type="project" value="UniProtKB-ARBA"/>
</dbReference>
<evidence type="ECO:0000313" key="11">
    <source>
        <dbReference type="EMBL" id="KAK7590924.1"/>
    </source>
</evidence>
<accession>A0AAN9TKM7</accession>
<comment type="pathway">
    <text evidence="3">Secondary metabolite metabolism; methylglyoxal degradation; (R)-lactate from methylglyoxal: step 2/2.</text>
</comment>
<evidence type="ECO:0000256" key="6">
    <source>
        <dbReference type="ARBA" id="ARBA00022723"/>
    </source>
</evidence>
<comment type="caution">
    <text evidence="11">The sequence shown here is derived from an EMBL/GenBank/DDBJ whole genome shotgun (WGS) entry which is preliminary data.</text>
</comment>
<dbReference type="SUPFAM" id="SSF56281">
    <property type="entry name" value="Metallo-hydrolase/oxidoreductase"/>
    <property type="match status" value="1"/>
</dbReference>
<dbReference type="PANTHER" id="PTHR11935">
    <property type="entry name" value="BETA LACTAMASE DOMAIN"/>
    <property type="match status" value="1"/>
</dbReference>
<dbReference type="AlphaFoldDB" id="A0AAN9TKM7"/>
<keyword evidence="7" id="KW-0378">Hydrolase</keyword>
<name>A0AAN9TKM7_9HEMI</name>
<evidence type="ECO:0000256" key="2">
    <source>
        <dbReference type="ARBA" id="ARBA00001947"/>
    </source>
</evidence>
<keyword evidence="6" id="KW-0479">Metal-binding</keyword>
<dbReference type="GO" id="GO:0046872">
    <property type="term" value="F:metal ion binding"/>
    <property type="evidence" value="ECO:0007669"/>
    <property type="project" value="UniProtKB-KW"/>
</dbReference>
<dbReference type="PANTHER" id="PTHR11935:SF94">
    <property type="entry name" value="TENZING NORGAY, ISOFORM C"/>
    <property type="match status" value="1"/>
</dbReference>
<protein>
    <recommendedName>
        <fullName evidence="5">hydroxyacylglutathione hydrolase</fullName>
        <ecNumber evidence="5">3.1.2.6</ecNumber>
    </recommendedName>
    <alternativeName>
        <fullName evidence="9">Glyoxalase II</fullName>
    </alternativeName>
</protein>
<dbReference type="InterPro" id="IPR032282">
    <property type="entry name" value="HAGH_C"/>
</dbReference>
<feature type="domain" description="Metallo-beta-lactamase" evidence="10">
    <location>
        <begin position="6"/>
        <end position="169"/>
    </location>
</feature>
<dbReference type="EC" id="3.1.2.6" evidence="5"/>
<organism evidence="11 12">
    <name type="scientific">Parthenolecanium corni</name>
    <dbReference type="NCBI Taxonomy" id="536013"/>
    <lineage>
        <taxon>Eukaryota</taxon>
        <taxon>Metazoa</taxon>
        <taxon>Ecdysozoa</taxon>
        <taxon>Arthropoda</taxon>
        <taxon>Hexapoda</taxon>
        <taxon>Insecta</taxon>
        <taxon>Pterygota</taxon>
        <taxon>Neoptera</taxon>
        <taxon>Paraneoptera</taxon>
        <taxon>Hemiptera</taxon>
        <taxon>Sternorrhyncha</taxon>
        <taxon>Coccoidea</taxon>
        <taxon>Coccidae</taxon>
        <taxon>Parthenolecanium</taxon>
    </lineage>
</organism>
<dbReference type="HAMAP" id="MF_01374">
    <property type="entry name" value="Glyoxalase_2"/>
    <property type="match status" value="1"/>
</dbReference>
<dbReference type="InterPro" id="IPR035680">
    <property type="entry name" value="Clx_II_MBL"/>
</dbReference>